<feature type="domain" description="DUF7507" evidence="2">
    <location>
        <begin position="6501"/>
        <end position="6597"/>
    </location>
</feature>
<feature type="region of interest" description="Disordered" evidence="1">
    <location>
        <begin position="1775"/>
        <end position="1795"/>
    </location>
</feature>
<feature type="domain" description="DUF7507" evidence="2">
    <location>
        <begin position="4344"/>
        <end position="4430"/>
    </location>
</feature>
<feature type="domain" description="DUF7507" evidence="2">
    <location>
        <begin position="2473"/>
        <end position="2569"/>
    </location>
</feature>
<feature type="domain" description="DUF7507" evidence="2">
    <location>
        <begin position="5523"/>
        <end position="5618"/>
    </location>
</feature>
<feature type="domain" description="DUF7507" evidence="2">
    <location>
        <begin position="2016"/>
        <end position="2121"/>
    </location>
</feature>
<feature type="region of interest" description="Disordered" evidence="1">
    <location>
        <begin position="1306"/>
        <end position="1332"/>
    </location>
</feature>
<feature type="domain" description="DUF7507" evidence="2">
    <location>
        <begin position="5959"/>
        <end position="6052"/>
    </location>
</feature>
<evidence type="ECO:0000256" key="1">
    <source>
        <dbReference type="SAM" id="MobiDB-lite"/>
    </source>
</evidence>
<gene>
    <name evidence="4" type="ORF">QVH07_17575</name>
</gene>
<feature type="domain" description="DUF7507" evidence="2">
    <location>
        <begin position="3469"/>
        <end position="3565"/>
    </location>
</feature>
<dbReference type="InterPro" id="IPR006626">
    <property type="entry name" value="PbH1"/>
</dbReference>
<feature type="domain" description="DUF7507" evidence="2">
    <location>
        <begin position="6179"/>
        <end position="6275"/>
    </location>
</feature>
<dbReference type="PROSITE" id="PS00018">
    <property type="entry name" value="EF_HAND_1"/>
    <property type="match status" value="1"/>
</dbReference>
<dbReference type="Gene3D" id="2.60.40.10">
    <property type="entry name" value="Immunoglobulins"/>
    <property type="match status" value="2"/>
</dbReference>
<feature type="domain" description="DUF7507" evidence="2">
    <location>
        <begin position="3798"/>
        <end position="3890"/>
    </location>
</feature>
<feature type="domain" description="DUF7507" evidence="2">
    <location>
        <begin position="5414"/>
        <end position="5510"/>
    </location>
</feature>
<feature type="domain" description="DUF7507" evidence="2">
    <location>
        <begin position="6608"/>
        <end position="6704"/>
    </location>
</feature>
<feature type="domain" description="DUF7507" evidence="2">
    <location>
        <begin position="6822"/>
        <end position="6917"/>
    </location>
</feature>
<name>A0ABT7YHI9_9BACT</name>
<feature type="domain" description="DUF7507" evidence="2">
    <location>
        <begin position="6394"/>
        <end position="6489"/>
    </location>
</feature>
<feature type="domain" description="DUF7507" evidence="2">
    <location>
        <begin position="5091"/>
        <end position="5183"/>
    </location>
</feature>
<dbReference type="Pfam" id="PF26628">
    <property type="entry name" value="DUF8202"/>
    <property type="match status" value="1"/>
</dbReference>
<feature type="region of interest" description="Disordered" evidence="1">
    <location>
        <begin position="1182"/>
        <end position="1211"/>
    </location>
</feature>
<evidence type="ECO:0008006" key="6">
    <source>
        <dbReference type="Google" id="ProtNLM"/>
    </source>
</evidence>
<feature type="domain" description="DUF7507" evidence="2">
    <location>
        <begin position="2366"/>
        <end position="2457"/>
    </location>
</feature>
<feature type="domain" description="DUF7507" evidence="2">
    <location>
        <begin position="1338"/>
        <end position="1439"/>
    </location>
</feature>
<dbReference type="EMBL" id="JAUEPH010000012">
    <property type="protein sequence ID" value="MDN3205969.1"/>
    <property type="molecule type" value="Genomic_DNA"/>
</dbReference>
<evidence type="ECO:0000313" key="4">
    <source>
        <dbReference type="EMBL" id="MDN3205969.1"/>
    </source>
</evidence>
<dbReference type="Pfam" id="PF24346">
    <property type="entry name" value="DUF7507"/>
    <property type="match status" value="57"/>
</dbReference>
<dbReference type="InterPro" id="IPR055354">
    <property type="entry name" value="DUF7507"/>
</dbReference>
<dbReference type="PANTHER" id="PTHR34819:SF3">
    <property type="entry name" value="CELL SURFACE PROTEIN"/>
    <property type="match status" value="1"/>
</dbReference>
<feature type="domain" description="DUF7507" evidence="2">
    <location>
        <begin position="5306"/>
        <end position="5399"/>
    </location>
</feature>
<feature type="region of interest" description="Disordered" evidence="1">
    <location>
        <begin position="600"/>
        <end position="620"/>
    </location>
</feature>
<feature type="domain" description="DUF7507" evidence="2">
    <location>
        <begin position="3577"/>
        <end position="3674"/>
    </location>
</feature>
<feature type="domain" description="DUF8202" evidence="3">
    <location>
        <begin position="543"/>
        <end position="738"/>
    </location>
</feature>
<feature type="domain" description="DUF7507" evidence="2">
    <location>
        <begin position="1909"/>
        <end position="2005"/>
    </location>
</feature>
<feature type="domain" description="DUF7507" evidence="2">
    <location>
        <begin position="1563"/>
        <end position="1662"/>
    </location>
</feature>
<dbReference type="InterPro" id="IPR018247">
    <property type="entry name" value="EF_Hand_1_Ca_BS"/>
</dbReference>
<dbReference type="InterPro" id="IPR038081">
    <property type="entry name" value="CalX-like_sf"/>
</dbReference>
<feature type="domain" description="DUF7507" evidence="2">
    <location>
        <begin position="5630"/>
        <end position="5725"/>
    </location>
</feature>
<feature type="domain" description="DUF7507" evidence="2">
    <location>
        <begin position="4878"/>
        <end position="4971"/>
    </location>
</feature>
<keyword evidence="5" id="KW-1185">Reference proteome</keyword>
<feature type="domain" description="DUF7507" evidence="2">
    <location>
        <begin position="3689"/>
        <end position="3780"/>
    </location>
</feature>
<feature type="domain" description="DUF7507" evidence="2">
    <location>
        <begin position="4015"/>
        <end position="4109"/>
    </location>
</feature>
<accession>A0ABT7YHI9</accession>
<feature type="compositionally biased region" description="Polar residues" evidence="1">
    <location>
        <begin position="1786"/>
        <end position="1795"/>
    </location>
</feature>
<dbReference type="Proteomes" id="UP001171916">
    <property type="component" value="Unassembled WGS sequence"/>
</dbReference>
<feature type="domain" description="DUF7507" evidence="2">
    <location>
        <begin position="2927"/>
        <end position="3019"/>
    </location>
</feature>
<dbReference type="PANTHER" id="PTHR34819">
    <property type="entry name" value="LARGE CYSTEINE-RICH PERIPLASMIC PROTEIN OMCB"/>
    <property type="match status" value="1"/>
</dbReference>
<feature type="domain" description="DUF7507" evidence="2">
    <location>
        <begin position="4122"/>
        <end position="4213"/>
    </location>
</feature>
<feature type="domain" description="DUF7507" evidence="2">
    <location>
        <begin position="3142"/>
        <end position="3235"/>
    </location>
</feature>
<feature type="compositionally biased region" description="Polar residues" evidence="1">
    <location>
        <begin position="1980"/>
        <end position="2001"/>
    </location>
</feature>
<feature type="domain" description="DUF7507" evidence="2">
    <location>
        <begin position="1679"/>
        <end position="1778"/>
    </location>
</feature>
<organism evidence="4 5">
    <name type="scientific">Algoriphagus sediminis</name>
    <dbReference type="NCBI Taxonomy" id="3057113"/>
    <lineage>
        <taxon>Bacteria</taxon>
        <taxon>Pseudomonadati</taxon>
        <taxon>Bacteroidota</taxon>
        <taxon>Cytophagia</taxon>
        <taxon>Cytophagales</taxon>
        <taxon>Cyclobacteriaceae</taxon>
        <taxon>Algoriphagus</taxon>
    </lineage>
</organism>
<feature type="domain" description="DUF7507" evidence="2">
    <location>
        <begin position="5850"/>
        <end position="5936"/>
    </location>
</feature>
<feature type="domain" description="DUF7507" evidence="2">
    <location>
        <begin position="1793"/>
        <end position="1893"/>
    </location>
</feature>
<feature type="domain" description="DUF7507" evidence="2">
    <location>
        <begin position="3248"/>
        <end position="3344"/>
    </location>
</feature>
<feature type="domain" description="DUF7507" evidence="2">
    <location>
        <begin position="4556"/>
        <end position="4652"/>
    </location>
</feature>
<feature type="domain" description="DUF7507" evidence="2">
    <location>
        <begin position="2134"/>
        <end position="2240"/>
    </location>
</feature>
<feature type="domain" description="DUF7507" evidence="2">
    <location>
        <begin position="6070"/>
        <end position="6166"/>
    </location>
</feature>
<feature type="domain" description="DUF7507" evidence="2">
    <location>
        <begin position="4451"/>
        <end position="4539"/>
    </location>
</feature>
<feature type="domain" description="DUF7507" evidence="2">
    <location>
        <begin position="865"/>
        <end position="969"/>
    </location>
</feature>
<feature type="domain" description="DUF7507" evidence="2">
    <location>
        <begin position="4986"/>
        <end position="5074"/>
    </location>
</feature>
<feature type="domain" description="DUF7507" evidence="2">
    <location>
        <begin position="3907"/>
        <end position="3998"/>
    </location>
</feature>
<feature type="domain" description="DUF7507" evidence="2">
    <location>
        <begin position="1218"/>
        <end position="1317"/>
    </location>
</feature>
<dbReference type="InterPro" id="IPR051172">
    <property type="entry name" value="Chlamydia_OmcB"/>
</dbReference>
<feature type="domain" description="DUF7507" evidence="2">
    <location>
        <begin position="3360"/>
        <end position="3456"/>
    </location>
</feature>
<dbReference type="NCBIfam" id="TIGR01451">
    <property type="entry name" value="B_ant_repeat"/>
    <property type="match status" value="34"/>
</dbReference>
<feature type="compositionally biased region" description="Low complexity" evidence="1">
    <location>
        <begin position="1189"/>
        <end position="1200"/>
    </location>
</feature>
<dbReference type="InterPro" id="IPR058515">
    <property type="entry name" value="DUF8202"/>
</dbReference>
<proteinExistence type="predicted"/>
<feature type="domain" description="DUF7507" evidence="2">
    <location>
        <begin position="6286"/>
        <end position="6379"/>
    </location>
</feature>
<feature type="domain" description="DUF7507" evidence="2">
    <location>
        <begin position="2686"/>
        <end position="2788"/>
    </location>
</feature>
<feature type="domain" description="DUF7507" evidence="2">
    <location>
        <begin position="6716"/>
        <end position="6811"/>
    </location>
</feature>
<dbReference type="SMART" id="SM00710">
    <property type="entry name" value="PbH1"/>
    <property type="match status" value="20"/>
</dbReference>
<dbReference type="RefSeq" id="WP_290003126.1">
    <property type="nucleotide sequence ID" value="NZ_JAUEPH010000012.1"/>
</dbReference>
<feature type="domain" description="DUF7507" evidence="2">
    <location>
        <begin position="4234"/>
        <end position="4331"/>
    </location>
</feature>
<dbReference type="SUPFAM" id="SSF141072">
    <property type="entry name" value="CalX-like"/>
    <property type="match status" value="1"/>
</dbReference>
<feature type="domain" description="DUF7507" evidence="2">
    <location>
        <begin position="3034"/>
        <end position="3130"/>
    </location>
</feature>
<feature type="non-terminal residue" evidence="4">
    <location>
        <position position="6997"/>
    </location>
</feature>
<protein>
    <recommendedName>
        <fullName evidence="6">DUF11 domain-containing protein</fullName>
    </recommendedName>
</protein>
<feature type="domain" description="DUF7507" evidence="2">
    <location>
        <begin position="1098"/>
        <end position="1196"/>
    </location>
</feature>
<dbReference type="InterPro" id="IPR047589">
    <property type="entry name" value="DUF11_rpt"/>
</dbReference>
<evidence type="ECO:0000259" key="3">
    <source>
        <dbReference type="Pfam" id="PF26628"/>
    </source>
</evidence>
<reference evidence="4" key="1">
    <citation type="submission" date="2023-06" db="EMBL/GenBank/DDBJ databases">
        <title>Robiginitalea aurantiacus sp. nov. and Algoriphagus sediminis sp. nov., isolated from coastal sediment.</title>
        <authorList>
            <person name="Zhou Z.Y."/>
            <person name="An J."/>
            <person name="Jia Y.W."/>
            <person name="Du Z.J."/>
        </authorList>
    </citation>
    <scope>NUCLEOTIDE SEQUENCE</scope>
    <source>
        <strain evidence="4">C2-7</strain>
    </source>
</reference>
<feature type="domain" description="DUF7507" evidence="2">
    <location>
        <begin position="2251"/>
        <end position="2353"/>
    </location>
</feature>
<feature type="domain" description="DUF7507" evidence="2">
    <location>
        <begin position="980"/>
        <end position="1081"/>
    </location>
</feature>
<feature type="domain" description="DUF7507" evidence="2">
    <location>
        <begin position="1454"/>
        <end position="1544"/>
    </location>
</feature>
<evidence type="ECO:0000259" key="2">
    <source>
        <dbReference type="Pfam" id="PF24346"/>
    </source>
</evidence>
<feature type="domain" description="DUF7507" evidence="2">
    <location>
        <begin position="2580"/>
        <end position="2671"/>
    </location>
</feature>
<feature type="compositionally biased region" description="Low complexity" evidence="1">
    <location>
        <begin position="1306"/>
        <end position="1320"/>
    </location>
</feature>
<feature type="domain" description="DUF7507" evidence="2">
    <location>
        <begin position="4663"/>
        <end position="4759"/>
    </location>
</feature>
<dbReference type="InterPro" id="IPR013783">
    <property type="entry name" value="Ig-like_fold"/>
</dbReference>
<feature type="domain" description="DUF7507" evidence="2">
    <location>
        <begin position="5198"/>
        <end position="5291"/>
    </location>
</feature>
<feature type="domain" description="DUF7507" evidence="2">
    <location>
        <begin position="6931"/>
        <end position="6997"/>
    </location>
</feature>
<evidence type="ECO:0000313" key="5">
    <source>
        <dbReference type="Proteomes" id="UP001171916"/>
    </source>
</evidence>
<sequence>MENFYLFRTLRILFILCLISGLAASSFAQNRIIVNPSFETGSIVPHSNVQYPRSQAASNPEIDGWFSTSPSFQGKDFPIEHWRSGFNGINSQSGDYHVELNVVSPSRLYQVVYLVNGERIDFEYFHRRRGGSDETVEFSVYDQAGTTKVQVLNSNTTSGTGWSRASGTATFTGATGIYEIGFEAVVPATGGSGNFLDDVTISLDGLTEFPRSAATVTEDDSSFDPSIIINGNVASASSVTFSVDPSSTAVEGVDFNFPNKTLNIPGIGDYGLADSIPIGISLIDDALAQGSRTLVINIASVSGDVQNLDANGDGYIGQLTITIEDNDPPPGGVAGANLWYKADDGVTTGTFTWANQGSLATAADATTRTGANPPTYNNTSSSAQINFNPSISFNSSNTEALATPTIAGPILGSDGGFDVGTQFVVFRKTGSSQVVFNYSSGTSAWAIGGNSEGALVQQNQTVTPVGTVSAGQVALADLAASTASSGSTFDLQLNGAPSSTSGSGGYNDQASGNPLNFAFYNGGYATVDIAELVHYPSLLSAADRNKVQSYLAIKYGITLDPSIGAYVIPSGGGTPTPVWDNTNYWNDVFGIGRLDSEGLNQSQSNSIDTGSGDGTGQSGAGNIVLSNPSSLDDGDFLMMGHDNGALTEQLSDLPAGLDFYRLGREWKVQVTGDPGAVDLAFDFNGITTTGGTSDINNYRLLIDEDGDGDFSNGTVQQIVPNAFGSPKLIFNGVNLPNGAVFAFATGPAVPDWELTKSTTTPEYNVVGDILDYTLELENTGNVDISSVNIVDPNISSNIVLLSGDVGTPFVLEPGEVWIYSGTYDVTQADIDAGSYTNTATATGTPAGGTLTPAISNSVTVLAVQNPNWTLDKVARSTSFGSVGQPIIYEFFVTNTGNVNITSVDVFDETINISPGLLPGPEQQDGILNPGETWTYATGYRTTQADLDRGFFTNTARVNGNSAAGPMVEQRDSETVNAVQNPSWTITKSSTTSPNEYDAVGDVLTYEIALTNTGNVSISGVTVTDPNAIVGSNFTGDTGSDNIMTPGEVWTYTASHTVTQADIDAGSYSNTATATGTPAGGTLAPATSNTVDIPAVQTPDWELTKSSPDADYAAVGDVLDYEIVLTNTGNVTIENAQVADPQIPNLTLTSGDTSNPGNLDAGEAWTYTGSHTVTQADIDAGSYSNTAEATGTPSGGTLPSGKESPLSSNTVDIPAIQSPDWVISKSSSDTDYAAVGDVLDYEIVLNNTGNVTIENAQVADPQIPNLTLNSGDISNPGNLDVGEAWTYTGSYTVTQADIDAGSYSNTATATGTPSGGTLPTGKESPLSSNTVDIPVIPDPELVLDKTSNDKPYSQLGQVLNYKIRVSNTGNVTITNVVVTDPDADPPGPVYASGDLGNDQIMAPGETWVYDAQHTVVQDDLDAGSFTNTATATGDPSQGNLTDATDDETIQAVQVPNYNVGKAADKTGYSQDGEVITYSIIVVNTGNTTLTDVEINDPLTGLTTTIPTVTPSQTVVATTTYTVTQTDIENGSISNTASVSTDDPSNPGSSIDKEANLNINAAQTPRFNITKSADKTSVSNAGEVIRYTIQVENNGNLILDNIVVNDPLISGSPLTLTDGDTNSNDSLDPIETWTYEANYTVTQADIDAGGVNNSATVSGESTLGALPDDNASLFVPSDRMPNWAIEKNVDAPGTYENAGDVLSYTIEVENTGNVSITNVAVFDLKTEAPTLATGDISNTGTLDVGETWVYTATYTVTQADVDAGSFTNTVDATAKSPAGNLQEISDDATATATPNPSWTLTKDASSATYDQAGETITYTIIIDNTGNVSIDQVDVTDPKATSGPTFVSGDTDGDGKLDPDEVWTYTATYDIEQADVDSGSFTNSATASGVPPGGTLPPATDDETITAVFDPSVDLTKSVNPGTYSMAGEVLTYEIVITNDGNLSLSDLELTDPFFGAGVIPVPDLAPGQSFTYTDTYTLTQNDVDNGPVTNTASVTGEDSQGGTVEDGDDAVSNPNKQPSFEVNKSTTNVGFNNPGDIITYTIEIENTGNVTLDNVSIDDSIIDPSDLNLVSGDNPTIGNLDVGETWIYEGNYTVTQDDIDRGTVENIVSVEVTDPDNNTLTDADTVIINGSKTNSINLVKVAGQQGYDAAGDVLTYSILVENNGNTRIDNVVVDDDLISLTYIAGDLSPPSGTGRNDILDPGEIWTFTGSYTVTQDDVDNGTVTNNATATGTDPDNDTITDGDSDVVTGSKNPDLDVVKTSSPNTFDAVGEVITYTIVVRNPGNVSISDIVVDDPLINPLTFIGDDTDNDNELDPTEIWTYQGTYTITQDDIDRGSLTNTVTVTGKDPDGGDVGDGDSNFIGGSSRPSIDLEKTALAFGYSFEGEVIQYELRVRNNGNVNLENVLLEDSQLSYSNPIGDLAPGEIQVFTVDYSITQEDLDQGRILNVAEVEGTAPQLPTTVRDVSAVELNGSQNPKVDIVKSVAEKGYDSAGDELNYTILVRNTGNVTLNSVRITDPLTGLDVTLPVLSVTDTQTYTAAYPTTQDDLNAGSVVNTAEVDARGPFGQPVSDSQTVTVIASKNPSIRFTKTASPSSVSNVGDVIDYELQIVNSGNLSYFNLNTDDPLTSLSESEPRLDPGQTITYTTQYTVTQADLDRGFVENDAELVADIDGGKVTLNESVRTPVNQNPELQVEKTADISEFDTPGTEINYTITVENTGNITVTNVDVSDPKTSTPVFVDGDDGNDDILSPGEIWTYTTSYTTTQADVDNTRFDNTATAEGNLPDNSNISESGDERVRADVNADWSITKVSTNNPKNFRAVGEIINYEIILTNEGNVTISNVNVTDPGADVGPDLVSGDDNSNNDLDVGESWTYSASYTITQADLDAGRYLNEVTASGDLVRGNLPNVKDDEDVPALALPGWKLDKISTTSPNSYDQPGVALSYALLLSNTGNVTISNITVVDPGVDSGPTFRGGDLNGNSQLETTEVWTYTANYTTNQDDVDNGEFVNVATATGTPAQGNLNPAIGQDTIPAIVNPVIVVTKNAQQSGYNAVGETLTYSIVIENAGNVNLTDVAVTDNKTGLNDVIRFLGVGQSFTYTENYIVTQGDIDAGTILNTAEAVAVTPAGGSISDSDTEIINGAQTPGLNFAKGVKQSEYFLPGEQIDYNIYAQNSGNVSIFDLRISDPKVGFDTLIPVLAPNGFVAFDVEYFTTQEDVDVGEIVNVATARGTDLNGGVLQATDSKTLLATQNPKLKVAKSSSTPNYDMVGDVINYEISVENTGNVTLFDVTITDPKAEIDPNDNPIASLAPGQTVIVDATHTVTQADLDAGEYENRADISAEELDGGTLKRTTNRVIVPAVQTPDFTITKATSTASYDAVNDVLNYTLLVENTGNVTLTALTISDPKAIIDTGSPIAVLSPGEVATVTASHTVVQADLDAGQYMNTASGTGLDPNNKQISRNSNTVTIPAIQNPILEIVKSSRQPTYDQVGERITYDLVVTNLGNVTVNKILVTDPNTVISTGQFKLAPGQSRSITATHNITQADLDAGEYRNVATVNGQTPQAAPVQDLSNEVIITAIQNPGIAARKSTATSSYSAVGQEIQYVISVTNTGNVTLLNINVTDPNADIISNNPIPSIAPSQTINVAARHIVEQDDLDAGSYSNTATATGVAADRNSTTQEAVTNEVTVPAVLNPEIDVVKTADRSVYNKAGTVINYDIEVENVGNVTLDNVELVDNETGLTVTVGSLDPGQVEVYTTSYTILQDDVDAGLFVNSATATGVSRDPSATTVQDVGSATVRAIQNPEIALLKTTPNGPYTNVGEVINYELEVTNTGNQTLTNTILVDNRIGLNASIGELQVGASTVIPGSYAVTQADLDNGGFINSATVTATSPAPVQVIDADSVEVLANQIEQIEFTKTGDRFFYFEPGQQVTYDLEVRNTGNITLTDVVINDTKLSYTSPTFTLDPGASTVIQVTYDFTQTDLDAGDFVNTATVNAETPNGRVLELNDSWTVQGIQLGGVQVRKLVTPRIFQSAGEELVYDFIITNTGNVTLDPVVIDDPRIGYFENLGSLAPAASITRSFTYTVVQADVDDPSGIIRNDVTVNALEPDQSVISATDVAFAVSTGRPAVEIDKFAIGKKSGYSAPGDQIDYELIVTNTGDVTLIDVVLEDDNTGFNETIGTLNVGQSITRTVTYTVDQNDIDVGEVVNIATVSGRGEGGGISGANVREEATEIVQGVQNPTIQITKTADKAQVASAGEIIEYTIEVENVGNQTLFQVNTVDALVSLDETVATLAPGDPPLVYTRNYTVTQADIDFLAIRNTATAAGENLNGVQVTDEASLRIPVLRDARLTLEKSADVGSVDNAGDVINYTIVISNPGNLTLTGGRVADAKIGLFETNQNLSPSESLTFTRPYTVTQDDMNAGFIDNEADAIFFTPLRQPIFAKDSLRVLANQAGEIRLRKSVDKLRFAQVGEELLYTFVVTNTGNLTLDPVILDDPLIGVNTDLGVLQPTESATFTGSYFVTQDDLDRGFVRNTALAEGQGPGSVIYSDADRAISIVDGAPDISLIKFADVSDYDAVGDVINYSLVVQNTGNLTLSDVVVADNLLGINQNLGDFAPQDVQTVTGSYVITQADLNAGAVINFAAVAGVSPFGQTVNDQATVTVIAIQSPDILLEKTANKSQVNTLGEIIEYKLDVRNTGNVTLRDVTVIDPLTNLSENVGTLAPNVGNVRTTSHAVTQAELDAGFVINTAAATGIDPGDVTVESQSTVTVTVVQNPIIELIKSADKSTYTTAGEVVEYTLDVSNAGNVTLTNVEVTDPLTGLDQNLGTLIPGESTQVTSTYTVTQADIDFGFIDNVATATALDPNSQQVEDQDNLTISADQMPGLFFEKVSLTNEFDAAGEVIEYTLTVTNAGNVTLTDVVVTDPLTGTNQAIGTLVPGEVQVVSTSYTTTQVDMDAGVVNNTATVVATDPRGQVFELQDSETVVGVIIGEIEVIKTADVSEFSMEGDVITYSFEVTNTGNVTLFAVDFIDPILNLVVPIGQMAPGQTEVRSATYTATQDDVDAGGKINVVFAEGFDPKFDFVFDLDVLFIPAIQTPDIEITKDALTADYDAPGDVLEYAIQVENTGNVTLLNAEIIDPLTGTDVTVGDLVPGQTAAKTTSYTVTQADVDAGSVTNIATVEGTDPLAMIISDTDDALVNAVQTPGISLTKIPNPTTYDTVGDVISYTFVIENTGNVTLDPVELNDPLGGINSQILGSLAPGDSQTASGNYTITQADIDAGLFVNTATAIGTDPNQTDQIATATAIVTAVQSPDLSISKEATPTTYSSVGDQIQYEFIITNPGNVTLDQVTLDDPLVQIVGQDLGTLAPAESKTVTGIYVITQQDLDNGQVPNTASVTALDPTQNLLDREATFTISAIQSPSITLEKIANENSFNSVNDLIGYQLVATNTGNVTLDQVTFNDAIAGINNNVQGSLAPGQSATVTGSYLILQSDLNAGERENTATVTAVDPNNQNVGANDQVIVPADVLPAIELTKLADPQSFVVAGETITYFLTVTNVGNVSLNSIELVDPLIAATPISITDLDPGQSETQTLTYNATQADLDLGQIENTASVTGKDPFGGDVGDVSTEIITGAQNPNVQITKTADRTSFQSVGEVINYTLVVENIGNLTLTDVVVTDDLTSFTSTATVLSASPATETSVTYNTSYIVTQDDLDRGFIENLAEVNGISTGGLVSDQDDVRINALVAAALNLEKTASPTVVVNAGEVVTFTFEVTNVGNVTVENVEIDDPLISFTQTVGDLAPGQSFTTSVDRTVTLDALQQRIFINLATAIGQSVVDGADVVDTDRAIVVSEDDAGLELVKTPINNTYSQPGDIIEYELEVINIGNFTLENLELNDPLTGTVGLSLPTITPGNSEVRTLSYTVDQDDIDRGFVFNIATATGNGIGSLNQNPLVDQDSAIVIASRNPSISIQKDALVNTVVNAGDQIPYELTVTNTGNVTLVDVTLNDALTGINNVDLGTLLPGASTVISTTYTTTQTDFDTQVAIVNTATISGTTTAAIPTVVEDTDEARVVTTKAPSLQVTKTAASQIYVFPGQVIDYEIVVENTGNLSILNTTLIDNLTGLNENIASLAPGQSLTYNTSYTVIQTDLDRGSIDNVAGAIGFDPFSRPVRDEDTETVSALQASRLLLLKTPTPSTYNVAGDVIDYELAVINVGNLTINNVTIDDPLITLGPDKDVGTLLPFESALVTGSYTITQADVDNGEFVNIASVTGESSINPNITDGASATVTAVQNPGISLQKIASPLDYNQAGDVINYNLIVTNTGNLTLDPVELNDPLLGIVDQNLGSFAPGDVQTVSDSYTITQNDVDNGFVENVATVSGVDPNQSTQFAGASATVTAIQSPAISLSKLATPNTYDQEGDVINYNLEVTNTGNVTLDNVTVTDPLTNLNVNIGSLVPGQSRSGVVVYTITQDDVDNASVVNTASAVGTDPNQVNVETSDSATILAIQSPGIDLTKTADLNIYDAVGEVITYTLTVTNSGNLTIDNVVVTDPLTGLSDDIGTMIPGQIEVVTATYTVTQGDLDNGSITNDAEVSGVAADQTAVSDQAQVTTPSSSSPALALTKVANPTTYNTSGEDILYTLTVTNVGNITINDVVVEDPLTGTNVNVGTLAPTESQVVNVDYLILQSDIDNGSVVNIATASGVGTNNQAVSATATATITAVQDPALRLQKTADVIEYDMAGQVITYTLEVTNTGNETLFDVIVTDPLTSLNRNIGQLVPTQVVFVQETYTVTQQDVDSGSIPNVANASGRDLNGRTVSSTDRLEIPAIQTPGIGLTKTANPTTYDQAGDVITYTLIVENTGNVTLTNTTITDPLTGQNDNVGDLQPGQTATVTTNYAVTQADVNNGQVVNTATATGTDPNQAAQTATASATVTAVQNSGISLTKTANPTTFDQAGDVITYTLIVENTGNVTLTNTTITDPLTGQNDNVGDLQPGQTATVTTNYAV</sequence>
<comment type="caution">
    <text evidence="4">The sequence shown here is derived from an EMBL/GenBank/DDBJ whole genome shotgun (WGS) entry which is preliminary data.</text>
</comment>
<feature type="domain" description="DUF7507" evidence="2">
    <location>
        <begin position="4770"/>
        <end position="4866"/>
    </location>
</feature>
<feature type="region of interest" description="Disordered" evidence="1">
    <location>
        <begin position="1980"/>
        <end position="2015"/>
    </location>
</feature>
<feature type="domain" description="DUF7507" evidence="2">
    <location>
        <begin position="2805"/>
        <end position="2901"/>
    </location>
</feature>
<feature type="domain" description="DUF7507" evidence="2">
    <location>
        <begin position="750"/>
        <end position="849"/>
    </location>
</feature>
<feature type="domain" description="DUF7507" evidence="2">
    <location>
        <begin position="5741"/>
        <end position="5835"/>
    </location>
</feature>